<dbReference type="Proteomes" id="UP000236604">
    <property type="component" value="Unassembled WGS sequence"/>
</dbReference>
<comment type="caution">
    <text evidence="1">The sequence shown here is derived from an EMBL/GenBank/DDBJ whole genome shotgun (WGS) entry which is preliminary data.</text>
</comment>
<organism evidence="1 2">
    <name type="scientific">Petrotoga mexicana DSM 14811</name>
    <dbReference type="NCBI Taxonomy" id="1122954"/>
    <lineage>
        <taxon>Bacteria</taxon>
        <taxon>Thermotogati</taxon>
        <taxon>Thermotogota</taxon>
        <taxon>Thermotogae</taxon>
        <taxon>Petrotogales</taxon>
        <taxon>Petrotogaceae</taxon>
        <taxon>Petrotoga</taxon>
    </lineage>
</organism>
<dbReference type="Pfam" id="PF01791">
    <property type="entry name" value="DeoC"/>
    <property type="match status" value="1"/>
</dbReference>
<reference evidence="1 2" key="1">
    <citation type="submission" date="2013-12" db="EMBL/GenBank/DDBJ databases">
        <title>Comparative genomics of Petrotoga isolates.</title>
        <authorList>
            <person name="Nesbo C.L."/>
            <person name="Charchuk R."/>
            <person name="Chow K."/>
        </authorList>
    </citation>
    <scope>NUCLEOTIDE SEQUENCE [LARGE SCALE GENOMIC DNA]</scope>
    <source>
        <strain evidence="1 2">DSM 14811</strain>
    </source>
</reference>
<dbReference type="EMBL" id="AZRN01000033">
    <property type="protein sequence ID" value="PNR98669.1"/>
    <property type="molecule type" value="Genomic_DNA"/>
</dbReference>
<keyword evidence="2" id="KW-1185">Reference proteome</keyword>
<dbReference type="PIRSF" id="PIRSF038992">
    <property type="entry name" value="Aldolase_Ia"/>
    <property type="match status" value="1"/>
</dbReference>
<dbReference type="InterPro" id="IPR050456">
    <property type="entry name" value="DeoC/FbaB_aldolase"/>
</dbReference>
<name>A0A2K1P7B2_9BACT</name>
<accession>A0A2K1P7B2</accession>
<proteinExistence type="predicted"/>
<dbReference type="RefSeq" id="WP_103077510.1">
    <property type="nucleotide sequence ID" value="NZ_AZRN01000033.1"/>
</dbReference>
<protein>
    <submittedName>
        <fullName evidence="1">Fructose-bisphosphate aldolase</fullName>
    </submittedName>
</protein>
<dbReference type="PANTHER" id="PTHR47916:SF1">
    <property type="entry name" value="3-HYDROXY-5-PHOSPHONOOXYPENTANE-2,4-DIONE THIOLASE"/>
    <property type="match status" value="1"/>
</dbReference>
<dbReference type="GO" id="GO:0004332">
    <property type="term" value="F:fructose-bisphosphate aldolase activity"/>
    <property type="evidence" value="ECO:0007669"/>
    <property type="project" value="InterPro"/>
</dbReference>
<dbReference type="InterPro" id="IPR041720">
    <property type="entry name" value="FbaB-like"/>
</dbReference>
<evidence type="ECO:0000313" key="1">
    <source>
        <dbReference type="EMBL" id="PNR98669.1"/>
    </source>
</evidence>
<dbReference type="AlphaFoldDB" id="A0A2K1P7B2"/>
<evidence type="ECO:0000313" key="2">
    <source>
        <dbReference type="Proteomes" id="UP000236604"/>
    </source>
</evidence>
<dbReference type="SMART" id="SM01133">
    <property type="entry name" value="DeoC"/>
    <property type="match status" value="1"/>
</dbReference>
<dbReference type="InterPro" id="IPR002915">
    <property type="entry name" value="DeoC/FbaB/LacD_aldolase"/>
</dbReference>
<sequence length="276" mass="30350">MGIKELRLSRVLNPESGKSVIIPIDHGLVMGNVSGLQNPVKTLEKLINIGIDGTLISPGIAKITTDLFTSKDAPGRILTMDLPLPSTIPGGSGDTIGHKLIADIQFAIRYDFDVVKVLLPWGEKENIQMESIEVVEKVANECDKWNIPLMVEPVLWGNSIPKEKKNDPELIEHASRMALEFGADILKIPYTGDETEFKELVNNLKVPVFVLGGPKMDNIEGVIKVAKESIEAGAKGIVFGRNVWQNPKMESLIMGLKEIVHKNANVEEVIKKYNLA</sequence>
<dbReference type="Gene3D" id="3.20.20.70">
    <property type="entry name" value="Aldolase class I"/>
    <property type="match status" value="1"/>
</dbReference>
<gene>
    <name evidence="1" type="ORF">X927_08060</name>
</gene>
<dbReference type="PANTHER" id="PTHR47916">
    <property type="entry name" value="FRUCTOSE-BISPHOSPHATE ALDOLASE CLASS 1"/>
    <property type="match status" value="1"/>
</dbReference>
<dbReference type="SUPFAM" id="SSF51569">
    <property type="entry name" value="Aldolase"/>
    <property type="match status" value="1"/>
</dbReference>
<dbReference type="InterPro" id="IPR013785">
    <property type="entry name" value="Aldolase_TIM"/>
</dbReference>